<dbReference type="GO" id="GO:0005576">
    <property type="term" value="C:extracellular region"/>
    <property type="evidence" value="ECO:0007669"/>
    <property type="project" value="UniProtKB-SubCell"/>
</dbReference>
<dbReference type="GO" id="GO:0060320">
    <property type="term" value="P:rejection of self pollen"/>
    <property type="evidence" value="ECO:0007669"/>
    <property type="project" value="UniProtKB-KW"/>
</dbReference>
<comment type="subcellular location">
    <subcellularLocation>
        <location evidence="1">Secreted</location>
    </subcellularLocation>
</comment>
<keyword evidence="7" id="KW-1185">Reference proteome</keyword>
<sequence length="122" mass="14500">MSLTLSQFSFYSVADSPRKSIHLIDDMPNLTPVVSFRCELGKLPGVDVTLVRKYEEYTFNYGTTNEYYKCFTLWYNSTANFTAYDPNEDKGRLIVHWSVRDTGFWKSWDNRNWNFVTKWIPR</sequence>
<proteinExistence type="inferred from homology"/>
<dbReference type="EMBL" id="JBANQN010000003">
    <property type="protein sequence ID" value="KAK6795426.1"/>
    <property type="molecule type" value="Genomic_DNA"/>
</dbReference>
<keyword evidence="4" id="KW-0964">Secreted</keyword>
<name>A0AAN8U3E1_SOLBU</name>
<keyword evidence="3" id="KW-0713">Self-incompatibility</keyword>
<evidence type="ECO:0000256" key="4">
    <source>
        <dbReference type="ARBA" id="ARBA00022525"/>
    </source>
</evidence>
<evidence type="ECO:0000313" key="6">
    <source>
        <dbReference type="EMBL" id="KAK6795426.1"/>
    </source>
</evidence>
<dbReference type="PANTHER" id="PTHR35630:SF1">
    <property type="entry name" value="LEGUMINOSIN GROUP486 SECRETED PEPTIDE"/>
    <property type="match status" value="1"/>
</dbReference>
<gene>
    <name evidence="6" type="ORF">RDI58_008879</name>
</gene>
<protein>
    <submittedName>
        <fullName evidence="6">Uncharacterized protein</fullName>
    </submittedName>
</protein>
<evidence type="ECO:0000313" key="7">
    <source>
        <dbReference type="Proteomes" id="UP001371456"/>
    </source>
</evidence>
<dbReference type="AlphaFoldDB" id="A0AAN8U3E1"/>
<comment type="similarity">
    <text evidence="2">Belongs to the plant self-incompatibility (S1) protein family.</text>
</comment>
<keyword evidence="5" id="KW-0732">Signal</keyword>
<dbReference type="InterPro" id="IPR010264">
    <property type="entry name" value="Self-incomp_S1"/>
</dbReference>
<evidence type="ECO:0000256" key="5">
    <source>
        <dbReference type="ARBA" id="ARBA00022729"/>
    </source>
</evidence>
<comment type="caution">
    <text evidence="6">The sequence shown here is derived from an EMBL/GenBank/DDBJ whole genome shotgun (WGS) entry which is preliminary data.</text>
</comment>
<evidence type="ECO:0000256" key="1">
    <source>
        <dbReference type="ARBA" id="ARBA00004613"/>
    </source>
</evidence>
<evidence type="ECO:0000256" key="3">
    <source>
        <dbReference type="ARBA" id="ARBA00022471"/>
    </source>
</evidence>
<reference evidence="6 7" key="1">
    <citation type="submission" date="2024-02" db="EMBL/GenBank/DDBJ databases">
        <title>de novo genome assembly of Solanum bulbocastanum strain 11H21.</title>
        <authorList>
            <person name="Hosaka A.J."/>
        </authorList>
    </citation>
    <scope>NUCLEOTIDE SEQUENCE [LARGE SCALE GENOMIC DNA]</scope>
    <source>
        <tissue evidence="6">Young leaves</tissue>
    </source>
</reference>
<evidence type="ECO:0000256" key="2">
    <source>
        <dbReference type="ARBA" id="ARBA00005581"/>
    </source>
</evidence>
<organism evidence="6 7">
    <name type="scientific">Solanum bulbocastanum</name>
    <name type="common">Wild potato</name>
    <dbReference type="NCBI Taxonomy" id="147425"/>
    <lineage>
        <taxon>Eukaryota</taxon>
        <taxon>Viridiplantae</taxon>
        <taxon>Streptophyta</taxon>
        <taxon>Embryophyta</taxon>
        <taxon>Tracheophyta</taxon>
        <taxon>Spermatophyta</taxon>
        <taxon>Magnoliopsida</taxon>
        <taxon>eudicotyledons</taxon>
        <taxon>Gunneridae</taxon>
        <taxon>Pentapetalae</taxon>
        <taxon>asterids</taxon>
        <taxon>lamiids</taxon>
        <taxon>Solanales</taxon>
        <taxon>Solanaceae</taxon>
        <taxon>Solanoideae</taxon>
        <taxon>Solaneae</taxon>
        <taxon>Solanum</taxon>
    </lineage>
</organism>
<dbReference type="PANTHER" id="PTHR35630">
    <property type="entry name" value="LEGUMINOSIN GROUP486 SECRETED PEPTIDE"/>
    <property type="match status" value="1"/>
</dbReference>
<dbReference type="Pfam" id="PF05938">
    <property type="entry name" value="Self-incomp_S1"/>
    <property type="match status" value="1"/>
</dbReference>
<dbReference type="Proteomes" id="UP001371456">
    <property type="component" value="Unassembled WGS sequence"/>
</dbReference>
<accession>A0AAN8U3E1</accession>